<keyword evidence="14" id="KW-0548">Nucleotidyltransferase</keyword>
<dbReference type="InterPro" id="IPR005122">
    <property type="entry name" value="Uracil-DNA_glycosylase-like"/>
</dbReference>
<dbReference type="PANTHER" id="PTHR33693">
    <property type="entry name" value="TYPE-5 URACIL-DNA GLYCOSYLASE"/>
    <property type="match status" value="1"/>
</dbReference>
<dbReference type="Pfam" id="PF03167">
    <property type="entry name" value="UDG"/>
    <property type="match status" value="1"/>
</dbReference>
<evidence type="ECO:0000256" key="5">
    <source>
        <dbReference type="ARBA" id="ARBA00022485"/>
    </source>
</evidence>
<evidence type="ECO:0000259" key="13">
    <source>
        <dbReference type="SMART" id="SM00986"/>
    </source>
</evidence>
<evidence type="ECO:0000256" key="8">
    <source>
        <dbReference type="ARBA" id="ARBA00022801"/>
    </source>
</evidence>
<evidence type="ECO:0000256" key="4">
    <source>
        <dbReference type="ARBA" id="ARBA00019403"/>
    </source>
</evidence>
<evidence type="ECO:0000256" key="3">
    <source>
        <dbReference type="ARBA" id="ARBA00012030"/>
    </source>
</evidence>
<comment type="caution">
    <text evidence="14">The sequence shown here is derived from an EMBL/GenBank/DDBJ whole genome shotgun (WGS) entry which is preliminary data.</text>
</comment>
<keyword evidence="9" id="KW-0408">Iron</keyword>
<keyword evidence="14" id="KW-0808">Transferase</keyword>
<evidence type="ECO:0000256" key="12">
    <source>
        <dbReference type="SAM" id="MobiDB-lite"/>
    </source>
</evidence>
<evidence type="ECO:0000256" key="10">
    <source>
        <dbReference type="ARBA" id="ARBA00023014"/>
    </source>
</evidence>
<feature type="region of interest" description="Disordered" evidence="12">
    <location>
        <begin position="43"/>
        <end position="62"/>
    </location>
</feature>
<keyword evidence="7" id="KW-0227">DNA damage</keyword>
<keyword evidence="8" id="KW-0378">Hydrolase</keyword>
<dbReference type="NCBIfam" id="TIGR00758">
    <property type="entry name" value="UDG_fam4"/>
    <property type="match status" value="1"/>
</dbReference>
<dbReference type="GO" id="GO:0003887">
    <property type="term" value="F:DNA-directed DNA polymerase activity"/>
    <property type="evidence" value="ECO:0007669"/>
    <property type="project" value="UniProtKB-EC"/>
</dbReference>
<evidence type="ECO:0000256" key="7">
    <source>
        <dbReference type="ARBA" id="ARBA00022763"/>
    </source>
</evidence>
<proteinExistence type="inferred from homology"/>
<keyword evidence="11" id="KW-0234">DNA repair</keyword>
<dbReference type="SMART" id="SM00987">
    <property type="entry name" value="UreE_C"/>
    <property type="match status" value="1"/>
</dbReference>
<accession>A0ABU0FAU4</accession>
<evidence type="ECO:0000313" key="15">
    <source>
        <dbReference type="Proteomes" id="UP001237448"/>
    </source>
</evidence>
<keyword evidence="6" id="KW-0479">Metal-binding</keyword>
<dbReference type="EMBL" id="JAUSVK010000001">
    <property type="protein sequence ID" value="MDQ0391671.1"/>
    <property type="molecule type" value="Genomic_DNA"/>
</dbReference>
<evidence type="ECO:0000256" key="2">
    <source>
        <dbReference type="ARBA" id="ARBA00006521"/>
    </source>
</evidence>
<dbReference type="Gene3D" id="3.40.470.10">
    <property type="entry name" value="Uracil-DNA glycosylase-like domain"/>
    <property type="match status" value="1"/>
</dbReference>
<dbReference type="CDD" id="cd10030">
    <property type="entry name" value="UDG-F4_TTUDGA_SPO1dp_like"/>
    <property type="match status" value="1"/>
</dbReference>
<dbReference type="EC" id="3.2.2.27" evidence="3"/>
<evidence type="ECO:0000256" key="11">
    <source>
        <dbReference type="ARBA" id="ARBA00023204"/>
    </source>
</evidence>
<comment type="catalytic activity">
    <reaction evidence="1">
        <text>Hydrolyzes single-stranded DNA or mismatched double-stranded DNA and polynucleotides, releasing free uracil.</text>
        <dbReference type="EC" id="3.2.2.27"/>
    </reaction>
</comment>
<dbReference type="InterPro" id="IPR036895">
    <property type="entry name" value="Uracil-DNA_glycosylase-like_sf"/>
</dbReference>
<protein>
    <recommendedName>
        <fullName evidence="4">Type-4 uracil-DNA glycosylase</fullName>
        <ecNumber evidence="3">3.2.2.27</ecNumber>
    </recommendedName>
</protein>
<dbReference type="InterPro" id="IPR051536">
    <property type="entry name" value="UDG_Type-4/5"/>
</dbReference>
<dbReference type="Proteomes" id="UP001237448">
    <property type="component" value="Unassembled WGS sequence"/>
</dbReference>
<evidence type="ECO:0000256" key="6">
    <source>
        <dbReference type="ARBA" id="ARBA00022723"/>
    </source>
</evidence>
<evidence type="ECO:0000313" key="14">
    <source>
        <dbReference type="EMBL" id="MDQ0391671.1"/>
    </source>
</evidence>
<reference evidence="14 15" key="1">
    <citation type="submission" date="2023-07" db="EMBL/GenBank/DDBJ databases">
        <title>Genomic Encyclopedia of Type Strains, Phase IV (KMG-IV): sequencing the most valuable type-strain genomes for metagenomic binning, comparative biology and taxonomic classification.</title>
        <authorList>
            <person name="Goeker M."/>
        </authorList>
    </citation>
    <scope>NUCLEOTIDE SEQUENCE [LARGE SCALE GENOMIC DNA]</scope>
    <source>
        <strain evidence="14 15">DSM 5896</strain>
    </source>
</reference>
<keyword evidence="5" id="KW-0004">4Fe-4S</keyword>
<name>A0ABU0FAU4_9HYPH</name>
<dbReference type="PANTHER" id="PTHR33693:SF1">
    <property type="entry name" value="TYPE-4 URACIL-DNA GLYCOSYLASE"/>
    <property type="match status" value="1"/>
</dbReference>
<dbReference type="SUPFAM" id="SSF52141">
    <property type="entry name" value="Uracil-DNA glycosylase-like"/>
    <property type="match status" value="1"/>
</dbReference>
<dbReference type="InterPro" id="IPR005273">
    <property type="entry name" value="Ura-DNA_glyco_family4"/>
</dbReference>
<evidence type="ECO:0000256" key="1">
    <source>
        <dbReference type="ARBA" id="ARBA00001400"/>
    </source>
</evidence>
<gene>
    <name evidence="14" type="ORF">J3R73_001463</name>
</gene>
<evidence type="ECO:0000256" key="9">
    <source>
        <dbReference type="ARBA" id="ARBA00023004"/>
    </source>
</evidence>
<keyword evidence="10" id="KW-0411">Iron-sulfur</keyword>
<keyword evidence="15" id="KW-1185">Reference proteome</keyword>
<organism evidence="14 15">
    <name type="scientific">Labrys monachus</name>
    <dbReference type="NCBI Taxonomy" id="217067"/>
    <lineage>
        <taxon>Bacteria</taxon>
        <taxon>Pseudomonadati</taxon>
        <taxon>Pseudomonadota</taxon>
        <taxon>Alphaproteobacteria</taxon>
        <taxon>Hyphomicrobiales</taxon>
        <taxon>Xanthobacteraceae</taxon>
        <taxon>Labrys</taxon>
    </lineage>
</organism>
<feature type="domain" description="Uracil-DNA glycosylase-like" evidence="13">
    <location>
        <begin position="115"/>
        <end position="265"/>
    </location>
</feature>
<comment type="similarity">
    <text evidence="2">Belongs to the uracil-DNA glycosylase (UDG) superfamily. Type 4 (UDGa) family.</text>
</comment>
<sequence length="274" mass="29353">MPASPEEVIALLRWYAEMGVDVPVDETPADRFAESAAAAASAPARMPSPAPASQPAAAPPRVAAPAPSLLTAAPDAVVLAAREQAGAAQSLEELRDILDRFEGCALKATATRLVFSDGVPDARVMFVGEAPGRDEDLQGKPFVGRSGQLLDSMLAAIGLDRTKVYIANIVPWRPPGNRDPTPQETTICRPFIERQIELVNPKILVCLGARSAQTLLGVTDGILKLRGRWIDHEIGGAPRRAVATLHPAYLLRQPLQKRLAWRDFRAIRAAIGEG</sequence>
<feature type="compositionally biased region" description="Low complexity" evidence="12">
    <location>
        <begin position="53"/>
        <end position="62"/>
    </location>
</feature>
<dbReference type="SMART" id="SM00986">
    <property type="entry name" value="UDG"/>
    <property type="match status" value="1"/>
</dbReference>